<keyword evidence="3" id="KW-1133">Transmembrane helix</keyword>
<dbReference type="PANTHER" id="PTHR30487:SF0">
    <property type="entry name" value="PREPILIN LEADER PEPTIDASE_N-METHYLTRANSFERASE-RELATED"/>
    <property type="match status" value="1"/>
</dbReference>
<evidence type="ECO:0000259" key="4">
    <source>
        <dbReference type="Pfam" id="PF01478"/>
    </source>
</evidence>
<feature type="transmembrane region" description="Helical" evidence="3">
    <location>
        <begin position="77"/>
        <end position="95"/>
    </location>
</feature>
<keyword evidence="5" id="KW-0808">Transferase</keyword>
<evidence type="ECO:0000256" key="3">
    <source>
        <dbReference type="SAM" id="Phobius"/>
    </source>
</evidence>
<keyword evidence="3" id="KW-0472">Membrane</keyword>
<dbReference type="Gene3D" id="1.20.120.1220">
    <property type="match status" value="1"/>
</dbReference>
<keyword evidence="6" id="KW-1185">Reference proteome</keyword>
<reference evidence="5 6" key="1">
    <citation type="submission" date="2017-11" db="EMBL/GenBank/DDBJ databases">
        <title>Genomic Encyclopedia of Archaeal and Bacterial Type Strains, Phase II (KMG-II): From Individual Species to Whole Genera.</title>
        <authorList>
            <person name="Goeker M."/>
        </authorList>
    </citation>
    <scope>NUCLEOTIDE SEQUENCE [LARGE SCALE GENOMIC DNA]</scope>
    <source>
        <strain evidence="5 6">DSM 22413</strain>
    </source>
</reference>
<dbReference type="Pfam" id="PF01478">
    <property type="entry name" value="Peptidase_A24"/>
    <property type="match status" value="1"/>
</dbReference>
<gene>
    <name evidence="5" type="ORF">CLV34_2810</name>
</gene>
<feature type="transmembrane region" description="Helical" evidence="3">
    <location>
        <begin position="177"/>
        <end position="195"/>
    </location>
</feature>
<dbReference type="OrthoDB" id="2087435at2"/>
<organism evidence="5 6">
    <name type="scientific">Luteimicrobium subarcticum</name>
    <dbReference type="NCBI Taxonomy" id="620910"/>
    <lineage>
        <taxon>Bacteria</taxon>
        <taxon>Bacillati</taxon>
        <taxon>Actinomycetota</taxon>
        <taxon>Actinomycetes</taxon>
        <taxon>Micrococcales</taxon>
        <taxon>Luteimicrobium</taxon>
    </lineage>
</organism>
<dbReference type="PANTHER" id="PTHR30487">
    <property type="entry name" value="TYPE 4 PREPILIN-LIKE PROTEINS LEADER PEPTIDE-PROCESSING ENZYME"/>
    <property type="match status" value="1"/>
</dbReference>
<accession>A0A2M8W3X6</accession>
<evidence type="ECO:0000256" key="1">
    <source>
        <dbReference type="ARBA" id="ARBA00005801"/>
    </source>
</evidence>
<feature type="transmembrane region" description="Helical" evidence="3">
    <location>
        <begin position="21"/>
        <end position="39"/>
    </location>
</feature>
<dbReference type="GO" id="GO:0032259">
    <property type="term" value="P:methylation"/>
    <property type="evidence" value="ECO:0007669"/>
    <property type="project" value="UniProtKB-KW"/>
</dbReference>
<dbReference type="GO" id="GO:0008168">
    <property type="term" value="F:methyltransferase activity"/>
    <property type="evidence" value="ECO:0007669"/>
    <property type="project" value="UniProtKB-KW"/>
</dbReference>
<proteinExistence type="inferred from homology"/>
<feature type="transmembrane region" description="Helical" evidence="3">
    <location>
        <begin position="45"/>
        <end position="65"/>
    </location>
</feature>
<dbReference type="AlphaFoldDB" id="A0A2M8W3X6"/>
<evidence type="ECO:0000313" key="5">
    <source>
        <dbReference type="EMBL" id="PJI85627.1"/>
    </source>
</evidence>
<dbReference type="InterPro" id="IPR000045">
    <property type="entry name" value="Prepilin_IV_endopep_pep"/>
</dbReference>
<name>A0A2M8W3X6_9MICO</name>
<evidence type="ECO:0000313" key="6">
    <source>
        <dbReference type="Proteomes" id="UP000231586"/>
    </source>
</evidence>
<dbReference type="RefSeq" id="WP_100350913.1">
    <property type="nucleotide sequence ID" value="NZ_PGTZ01000011.1"/>
</dbReference>
<feature type="transmembrane region" description="Helical" evidence="3">
    <location>
        <begin position="152"/>
        <end position="170"/>
    </location>
</feature>
<comment type="similarity">
    <text evidence="1 2">Belongs to the peptidase A24 family.</text>
</comment>
<dbReference type="PRINTS" id="PR00864">
    <property type="entry name" value="PREPILNPTASE"/>
</dbReference>
<keyword evidence="5" id="KW-0489">Methyltransferase</keyword>
<dbReference type="InterPro" id="IPR050882">
    <property type="entry name" value="Prepilin_peptidase/N-MTase"/>
</dbReference>
<feature type="domain" description="Prepilin type IV endopeptidase peptidase" evidence="4">
    <location>
        <begin position="62"/>
        <end position="165"/>
    </location>
</feature>
<feature type="transmembrane region" description="Helical" evidence="3">
    <location>
        <begin position="101"/>
        <end position="122"/>
    </location>
</feature>
<comment type="caution">
    <text evidence="5">The sequence shown here is derived from an EMBL/GenBank/DDBJ whole genome shotgun (WGS) entry which is preliminary data.</text>
</comment>
<protein>
    <submittedName>
        <fullName evidence="5">Leader peptidase (Prepilin peptidase)/N-methyltransferase</fullName>
    </submittedName>
</protein>
<sequence>MTVTRALLPERAGLLARALGELHRGGVVGVTLGVLAAVVTGRATWSAPVVGAVVLVAFVSGPLAVVDARTRRLPDTITLPSIALTAILVVVPSLVAGQQAAAVRALVGAAAAAGLHLVLWYVGAGIGLGDVKLVALLGLPLAWYGWSTLLGGLFVGYLLGGLWAVGLVVTRRAGMRATIPFGPFLVAGWFVATLST</sequence>
<dbReference type="GO" id="GO:0004190">
    <property type="term" value="F:aspartic-type endopeptidase activity"/>
    <property type="evidence" value="ECO:0007669"/>
    <property type="project" value="InterPro"/>
</dbReference>
<keyword evidence="3" id="KW-0812">Transmembrane</keyword>
<dbReference type="InterPro" id="IPR014032">
    <property type="entry name" value="Peptidase_A24A_bac"/>
</dbReference>
<dbReference type="Proteomes" id="UP000231586">
    <property type="component" value="Unassembled WGS sequence"/>
</dbReference>
<dbReference type="GO" id="GO:0005886">
    <property type="term" value="C:plasma membrane"/>
    <property type="evidence" value="ECO:0007669"/>
    <property type="project" value="TreeGrafter"/>
</dbReference>
<dbReference type="GO" id="GO:0006465">
    <property type="term" value="P:signal peptide processing"/>
    <property type="evidence" value="ECO:0007669"/>
    <property type="project" value="TreeGrafter"/>
</dbReference>
<evidence type="ECO:0000256" key="2">
    <source>
        <dbReference type="RuleBase" id="RU003793"/>
    </source>
</evidence>
<dbReference type="EMBL" id="PGTZ01000011">
    <property type="protein sequence ID" value="PJI85627.1"/>
    <property type="molecule type" value="Genomic_DNA"/>
</dbReference>